<sequence>MSLLEVTECATEGGCANPMILFLKFFFLPSRRIFAVMVSRPGGNIVALGSLLGLNAQPALSRVLFKISGLGESDTGGGMHYAAISILPALGTLDLQVWPPMLVAQFTYSMLISSIGGF</sequence>
<organism evidence="1">
    <name type="scientific">Eutreptiella gymnastica</name>
    <dbReference type="NCBI Taxonomy" id="73025"/>
    <lineage>
        <taxon>Eukaryota</taxon>
        <taxon>Discoba</taxon>
        <taxon>Euglenozoa</taxon>
        <taxon>Euglenida</taxon>
        <taxon>Spirocuta</taxon>
        <taxon>Euglenophyceae</taxon>
        <taxon>Eutreptiales</taxon>
        <taxon>Eutreptiaceae</taxon>
        <taxon>Eutreptiella</taxon>
    </lineage>
</organism>
<name>A0A7S4G9E9_9EUGL</name>
<proteinExistence type="predicted"/>
<protein>
    <submittedName>
        <fullName evidence="1">Uncharacterized protein</fullName>
    </submittedName>
</protein>
<evidence type="ECO:0000313" key="1">
    <source>
        <dbReference type="EMBL" id="CAE0829405.1"/>
    </source>
</evidence>
<reference evidence="1" key="1">
    <citation type="submission" date="2021-01" db="EMBL/GenBank/DDBJ databases">
        <authorList>
            <person name="Corre E."/>
            <person name="Pelletier E."/>
            <person name="Niang G."/>
            <person name="Scheremetjew M."/>
            <person name="Finn R."/>
            <person name="Kale V."/>
            <person name="Holt S."/>
            <person name="Cochrane G."/>
            <person name="Meng A."/>
            <person name="Brown T."/>
            <person name="Cohen L."/>
        </authorList>
    </citation>
    <scope>NUCLEOTIDE SEQUENCE</scope>
    <source>
        <strain evidence="1">CCMP1594</strain>
    </source>
</reference>
<accession>A0A7S4G9E9</accession>
<dbReference type="EMBL" id="HBJA01118218">
    <property type="protein sequence ID" value="CAE0829405.1"/>
    <property type="molecule type" value="Transcribed_RNA"/>
</dbReference>
<dbReference type="AlphaFoldDB" id="A0A7S4G9E9"/>
<gene>
    <name evidence="1" type="ORF">EGYM00163_LOCUS40683</name>
</gene>